<feature type="region of interest" description="Disordered" evidence="1">
    <location>
        <begin position="1"/>
        <end position="41"/>
    </location>
</feature>
<feature type="region of interest" description="Disordered" evidence="1">
    <location>
        <begin position="62"/>
        <end position="87"/>
    </location>
</feature>
<name>A0ABD3AVK0_9GENT</name>
<dbReference type="AlphaFoldDB" id="A0ABD3AVK0"/>
<gene>
    <name evidence="2" type="ORF">ACH5RR_003629</name>
</gene>
<evidence type="ECO:0000313" key="3">
    <source>
        <dbReference type="Proteomes" id="UP001630127"/>
    </source>
</evidence>
<dbReference type="PANTHER" id="PTHR45786:SF74">
    <property type="entry name" value="ATP-DEPENDENT DNA HELICASE"/>
    <property type="match status" value="1"/>
</dbReference>
<accession>A0ABD3AVK0</accession>
<dbReference type="PANTHER" id="PTHR45786">
    <property type="entry name" value="DNA BINDING PROTEIN-LIKE"/>
    <property type="match status" value="1"/>
</dbReference>
<keyword evidence="3" id="KW-1185">Reference proteome</keyword>
<proteinExistence type="predicted"/>
<evidence type="ECO:0008006" key="4">
    <source>
        <dbReference type="Google" id="ProtNLM"/>
    </source>
</evidence>
<feature type="compositionally biased region" description="Polar residues" evidence="1">
    <location>
        <begin position="22"/>
        <end position="36"/>
    </location>
</feature>
<sequence>MAASHEESVQGDYSSGLFHATANESTTNVESMTTVNERSEPLSDFVHPEVLLRKETAKLEKKKCSSSKFSSPAQESQGRIEGKPLCSTSNRVHLKNQDKSHGLTRNKGSRRHHGVYTFIEQGQMYHFINQLVPADAEKPKNLQLYFFDTDHKIVNRLSISSKFRGTLVSKLSETLKVNPYSAFFRSLLDVSDLDSYRIMLESNPNVD</sequence>
<comment type="caution">
    <text evidence="2">The sequence shown here is derived from an EMBL/GenBank/DDBJ whole genome shotgun (WGS) entry which is preliminary data.</text>
</comment>
<protein>
    <recommendedName>
        <fullName evidence="4">DCD domain-containing protein</fullName>
    </recommendedName>
</protein>
<reference evidence="2 3" key="1">
    <citation type="submission" date="2024-11" db="EMBL/GenBank/DDBJ databases">
        <title>A near-complete genome assembly of Cinchona calisaya.</title>
        <authorList>
            <person name="Lian D.C."/>
            <person name="Zhao X.W."/>
            <person name="Wei L."/>
        </authorList>
    </citation>
    <scope>NUCLEOTIDE SEQUENCE [LARGE SCALE GENOMIC DNA]</scope>
    <source>
        <tissue evidence="2">Nenye</tissue>
    </source>
</reference>
<organism evidence="2 3">
    <name type="scientific">Cinchona calisaya</name>
    <dbReference type="NCBI Taxonomy" id="153742"/>
    <lineage>
        <taxon>Eukaryota</taxon>
        <taxon>Viridiplantae</taxon>
        <taxon>Streptophyta</taxon>
        <taxon>Embryophyta</taxon>
        <taxon>Tracheophyta</taxon>
        <taxon>Spermatophyta</taxon>
        <taxon>Magnoliopsida</taxon>
        <taxon>eudicotyledons</taxon>
        <taxon>Gunneridae</taxon>
        <taxon>Pentapetalae</taxon>
        <taxon>asterids</taxon>
        <taxon>lamiids</taxon>
        <taxon>Gentianales</taxon>
        <taxon>Rubiaceae</taxon>
        <taxon>Cinchonoideae</taxon>
        <taxon>Cinchoneae</taxon>
        <taxon>Cinchona</taxon>
    </lineage>
</organism>
<dbReference type="Proteomes" id="UP001630127">
    <property type="component" value="Unassembled WGS sequence"/>
</dbReference>
<evidence type="ECO:0000256" key="1">
    <source>
        <dbReference type="SAM" id="MobiDB-lite"/>
    </source>
</evidence>
<evidence type="ECO:0000313" key="2">
    <source>
        <dbReference type="EMBL" id="KAL3535168.1"/>
    </source>
</evidence>
<dbReference type="EMBL" id="JBJUIK010000002">
    <property type="protein sequence ID" value="KAL3535168.1"/>
    <property type="molecule type" value="Genomic_DNA"/>
</dbReference>